<comment type="caution">
    <text evidence="2">The sequence shown here is derived from an EMBL/GenBank/DDBJ whole genome shotgun (WGS) entry which is preliminary data.</text>
</comment>
<proteinExistence type="predicted"/>
<protein>
    <recommendedName>
        <fullName evidence="4">DUF5681 domain-containing protein</fullName>
    </recommendedName>
</protein>
<evidence type="ECO:0000256" key="1">
    <source>
        <dbReference type="SAM" id="MobiDB-lite"/>
    </source>
</evidence>
<reference evidence="2 3" key="1">
    <citation type="journal article" date="2018" name="FEMS Microbiol. Ecol.">
        <title>Co-invading symbiotic mutualists of Medicago polymorpha retain high ancestral diversity and contain diverse accessory genomes.</title>
        <authorList>
            <person name="Porter S.S."/>
            <person name="Faber-Hammond J.J."/>
            <person name="Friesen M.L."/>
        </authorList>
    </citation>
    <scope>NUCLEOTIDE SEQUENCE [LARGE SCALE GENOMIC DNA]</scope>
    <source>
        <strain evidence="2 3">Str16</strain>
    </source>
</reference>
<accession>A0ABX4TLG6</accession>
<sequence length="129" mass="14309">MNDDSRNNGEKTRKPMPPVEHQFKPGNPGRPKGARNKLGEAFIEAMHVDFEEHGTEVIARVRADKPDQYLKVIASILPKDLNVNINNMDDLTDDQLIQRIRQLDSAIRPFLDAQGASGSVDGIGPETAH</sequence>
<dbReference type="EMBL" id="NBUC01000067">
    <property type="protein sequence ID" value="PLU03769.1"/>
    <property type="molecule type" value="Genomic_DNA"/>
</dbReference>
<evidence type="ECO:0008006" key="4">
    <source>
        <dbReference type="Google" id="ProtNLM"/>
    </source>
</evidence>
<feature type="compositionally biased region" description="Basic and acidic residues" evidence="1">
    <location>
        <begin position="1"/>
        <end position="13"/>
    </location>
</feature>
<keyword evidence="3" id="KW-1185">Reference proteome</keyword>
<organism evidence="2 3">
    <name type="scientific">Sinorhizobium medicae</name>
    <dbReference type="NCBI Taxonomy" id="110321"/>
    <lineage>
        <taxon>Bacteria</taxon>
        <taxon>Pseudomonadati</taxon>
        <taxon>Pseudomonadota</taxon>
        <taxon>Alphaproteobacteria</taxon>
        <taxon>Hyphomicrobiales</taxon>
        <taxon>Rhizobiaceae</taxon>
        <taxon>Sinorhizobium/Ensifer group</taxon>
        <taxon>Sinorhizobium</taxon>
    </lineage>
</organism>
<dbReference type="Proteomes" id="UP001190825">
    <property type="component" value="Unassembled WGS sequence"/>
</dbReference>
<evidence type="ECO:0000313" key="3">
    <source>
        <dbReference type="Proteomes" id="UP001190825"/>
    </source>
</evidence>
<evidence type="ECO:0000313" key="2">
    <source>
        <dbReference type="EMBL" id="PLU03769.1"/>
    </source>
</evidence>
<dbReference type="RefSeq" id="WP_162304813.1">
    <property type="nucleotide sequence ID" value="NZ_NBUC01000067.1"/>
</dbReference>
<gene>
    <name evidence="2" type="ORF">BMJ33_12750</name>
</gene>
<name>A0ABX4TLG6_9HYPH</name>
<feature type="region of interest" description="Disordered" evidence="1">
    <location>
        <begin position="1"/>
        <end position="35"/>
    </location>
</feature>